<proteinExistence type="predicted"/>
<feature type="region of interest" description="Disordered" evidence="1">
    <location>
        <begin position="1"/>
        <end position="34"/>
    </location>
</feature>
<feature type="compositionally biased region" description="Polar residues" evidence="1">
    <location>
        <begin position="10"/>
        <end position="28"/>
    </location>
</feature>
<evidence type="ECO:0000313" key="3">
    <source>
        <dbReference type="Proteomes" id="UP001155820"/>
    </source>
</evidence>
<name>A0AA44EHM8_9HYPH</name>
<protein>
    <submittedName>
        <fullName evidence="2">Uncharacterized protein</fullName>
    </submittedName>
</protein>
<evidence type="ECO:0000256" key="1">
    <source>
        <dbReference type="SAM" id="MobiDB-lite"/>
    </source>
</evidence>
<keyword evidence="3" id="KW-1185">Reference proteome</keyword>
<dbReference type="AlphaFoldDB" id="A0AA44EHM8"/>
<comment type="caution">
    <text evidence="2">The sequence shown here is derived from an EMBL/GenBank/DDBJ whole genome shotgun (WGS) entry which is preliminary data.</text>
</comment>
<accession>A0AA44EHM8</accession>
<dbReference type="EMBL" id="JABRWM010000006">
    <property type="protein sequence ID" value="NRF18936.1"/>
    <property type="molecule type" value="Genomic_DNA"/>
</dbReference>
<reference evidence="2" key="1">
    <citation type="submission" date="2019-07" db="EMBL/GenBank/DDBJ databases">
        <title>FDA dAtabase for Regulatory Grade micrObial Sequences (FDA-ARGOS): Supporting development and validation of Infectious Disease Dx tests.</title>
        <authorList>
            <person name="Bachman M."/>
            <person name="Young C."/>
            <person name="Tallon L."/>
            <person name="Sadzewicz L."/>
            <person name="Vavikolanu K."/>
            <person name="Mehta A."/>
            <person name="Aluvathingal J."/>
            <person name="Nadendla S."/>
            <person name="Nandy P."/>
            <person name="Geyer C."/>
            <person name="Yan Y."/>
            <person name="Sichtig H."/>
        </authorList>
    </citation>
    <scope>NUCLEOTIDE SEQUENCE</scope>
    <source>
        <strain evidence="2">FDAARGOS_618</strain>
    </source>
</reference>
<gene>
    <name evidence="2" type="ORF">FOB26_07575</name>
</gene>
<organism evidence="2 3">
    <name type="scientific">Agrobacterium pusense</name>
    <dbReference type="NCBI Taxonomy" id="648995"/>
    <lineage>
        <taxon>Bacteria</taxon>
        <taxon>Pseudomonadati</taxon>
        <taxon>Pseudomonadota</taxon>
        <taxon>Alphaproteobacteria</taxon>
        <taxon>Hyphomicrobiales</taxon>
        <taxon>Rhizobiaceae</taxon>
        <taxon>Rhizobium/Agrobacterium group</taxon>
        <taxon>Agrobacterium</taxon>
    </lineage>
</organism>
<sequence>MAHGIDSLRETNISQHLISSKVSQSPTKTPEIEISEAFARSAAVTE</sequence>
<dbReference type="Proteomes" id="UP001155820">
    <property type="component" value="Unassembled WGS sequence"/>
</dbReference>
<evidence type="ECO:0000313" key="2">
    <source>
        <dbReference type="EMBL" id="NRF18936.1"/>
    </source>
</evidence>
<dbReference type="RefSeq" id="WP_172873405.1">
    <property type="nucleotide sequence ID" value="NZ_JABRWL010000005.1"/>
</dbReference>